<dbReference type="RefSeq" id="WP_286218155.1">
    <property type="nucleotide sequence ID" value="NZ_AP027729.1"/>
</dbReference>
<keyword evidence="3" id="KW-1185">Reference proteome</keyword>
<gene>
    <name evidence="2" type="ORF">GCM10025865_01260</name>
</gene>
<protein>
    <submittedName>
        <fullName evidence="2">Uncharacterized protein</fullName>
    </submittedName>
</protein>
<feature type="region of interest" description="Disordered" evidence="1">
    <location>
        <begin position="80"/>
        <end position="106"/>
    </location>
</feature>
<accession>A0ABN6X854</accession>
<sequence>MLASVLEFEGALRASLRAEYGVDLRSPGMGARDLADLTANLPPGCALWRAIGGPMAWSDEVHMLSAVEFRLRVLAWQKTEAGSKNRDRPEPNDPPRSVFEKRVEESKLSARAQAYMKRTGQG</sequence>
<evidence type="ECO:0000313" key="3">
    <source>
        <dbReference type="Proteomes" id="UP001321475"/>
    </source>
</evidence>
<proteinExistence type="predicted"/>
<name>A0ABN6X854_9CELL</name>
<evidence type="ECO:0000256" key="1">
    <source>
        <dbReference type="SAM" id="MobiDB-lite"/>
    </source>
</evidence>
<feature type="compositionally biased region" description="Basic and acidic residues" evidence="1">
    <location>
        <begin position="81"/>
        <end position="106"/>
    </location>
</feature>
<reference evidence="3" key="1">
    <citation type="journal article" date="2019" name="Int. J. Syst. Evol. Microbiol.">
        <title>The Global Catalogue of Microorganisms (GCM) 10K type strain sequencing project: providing services to taxonomists for standard genome sequencing and annotation.</title>
        <authorList>
            <consortium name="The Broad Institute Genomics Platform"/>
            <consortium name="The Broad Institute Genome Sequencing Center for Infectious Disease"/>
            <person name="Wu L."/>
            <person name="Ma J."/>
        </authorList>
    </citation>
    <scope>NUCLEOTIDE SEQUENCE [LARGE SCALE GENOMIC DNA]</scope>
    <source>
        <strain evidence="3">NBRC 108565</strain>
    </source>
</reference>
<dbReference type="Proteomes" id="UP001321475">
    <property type="component" value="Chromosome"/>
</dbReference>
<dbReference type="Pfam" id="PF17318">
    <property type="entry name" value="DUF5361"/>
    <property type="match status" value="1"/>
</dbReference>
<dbReference type="InterPro" id="IPR035286">
    <property type="entry name" value="DUF5361"/>
</dbReference>
<dbReference type="EMBL" id="AP027729">
    <property type="protein sequence ID" value="BDZ40827.1"/>
    <property type="molecule type" value="Genomic_DNA"/>
</dbReference>
<organism evidence="2 3">
    <name type="scientific">Paraoerskovia sediminicola</name>
    <dbReference type="NCBI Taxonomy" id="1138587"/>
    <lineage>
        <taxon>Bacteria</taxon>
        <taxon>Bacillati</taxon>
        <taxon>Actinomycetota</taxon>
        <taxon>Actinomycetes</taxon>
        <taxon>Micrococcales</taxon>
        <taxon>Cellulomonadaceae</taxon>
        <taxon>Paraoerskovia</taxon>
    </lineage>
</organism>
<evidence type="ECO:0000313" key="2">
    <source>
        <dbReference type="EMBL" id="BDZ40827.1"/>
    </source>
</evidence>